<keyword evidence="2" id="KW-1133">Transmembrane helix</keyword>
<evidence type="ECO:0000256" key="2">
    <source>
        <dbReference type="SAM" id="Phobius"/>
    </source>
</evidence>
<dbReference type="PANTHER" id="PTHR34978">
    <property type="entry name" value="POSSIBLE SENSOR-TRANSDUCER PROTEIN BLAR"/>
    <property type="match status" value="1"/>
</dbReference>
<keyword evidence="5" id="KW-1185">Reference proteome</keyword>
<evidence type="ECO:0000256" key="1">
    <source>
        <dbReference type="SAM" id="MobiDB-lite"/>
    </source>
</evidence>
<feature type="transmembrane region" description="Helical" evidence="2">
    <location>
        <begin position="37"/>
        <end position="58"/>
    </location>
</feature>
<gene>
    <name evidence="4" type="ORF">HNQ39_001779</name>
</gene>
<dbReference type="PANTHER" id="PTHR34978:SF3">
    <property type="entry name" value="SLR0241 PROTEIN"/>
    <property type="match status" value="1"/>
</dbReference>
<keyword evidence="2" id="KW-0812">Transmembrane</keyword>
<dbReference type="Proteomes" id="UP000520814">
    <property type="component" value="Unassembled WGS sequence"/>
</dbReference>
<evidence type="ECO:0000313" key="4">
    <source>
        <dbReference type="EMBL" id="MBB6049988.1"/>
    </source>
</evidence>
<dbReference type="AlphaFoldDB" id="A0A7W9SPX5"/>
<organism evidence="4 5">
    <name type="scientific">Armatimonas rosea</name>
    <dbReference type="NCBI Taxonomy" id="685828"/>
    <lineage>
        <taxon>Bacteria</taxon>
        <taxon>Bacillati</taxon>
        <taxon>Armatimonadota</taxon>
        <taxon>Armatimonadia</taxon>
        <taxon>Armatimonadales</taxon>
        <taxon>Armatimonadaceae</taxon>
        <taxon>Armatimonas</taxon>
    </lineage>
</organism>
<dbReference type="RefSeq" id="WP_184194093.1">
    <property type="nucleotide sequence ID" value="NZ_JACHGW010000002.1"/>
</dbReference>
<dbReference type="Pfam" id="PF05569">
    <property type="entry name" value="Peptidase_M56"/>
    <property type="match status" value="1"/>
</dbReference>
<evidence type="ECO:0000313" key="5">
    <source>
        <dbReference type="Proteomes" id="UP000520814"/>
    </source>
</evidence>
<feature type="region of interest" description="Disordered" evidence="1">
    <location>
        <begin position="66"/>
        <end position="91"/>
    </location>
</feature>
<feature type="compositionally biased region" description="Low complexity" evidence="1">
    <location>
        <begin position="66"/>
        <end position="77"/>
    </location>
</feature>
<feature type="transmembrane region" description="Helical" evidence="2">
    <location>
        <begin position="7"/>
        <end position="25"/>
    </location>
</feature>
<dbReference type="InterPro" id="IPR008756">
    <property type="entry name" value="Peptidase_M56"/>
</dbReference>
<feature type="transmembrane region" description="Helical" evidence="2">
    <location>
        <begin position="111"/>
        <end position="129"/>
    </location>
</feature>
<name>A0A7W9SPX5_ARMRO</name>
<protein>
    <submittedName>
        <fullName evidence="4">Beta-lactamase regulating signal transducer with metallopeptidase domain</fullName>
    </submittedName>
</protein>
<reference evidence="4 5" key="1">
    <citation type="submission" date="2020-08" db="EMBL/GenBank/DDBJ databases">
        <title>Genomic Encyclopedia of Type Strains, Phase IV (KMG-IV): sequencing the most valuable type-strain genomes for metagenomic binning, comparative biology and taxonomic classification.</title>
        <authorList>
            <person name="Goeker M."/>
        </authorList>
    </citation>
    <scope>NUCLEOTIDE SEQUENCE [LARGE SCALE GENOMIC DNA]</scope>
    <source>
        <strain evidence="4 5">DSM 23562</strain>
    </source>
</reference>
<accession>A0A7W9SPX5</accession>
<keyword evidence="2" id="KW-0472">Membrane</keyword>
<evidence type="ECO:0000259" key="3">
    <source>
        <dbReference type="Pfam" id="PF05569"/>
    </source>
</evidence>
<dbReference type="InterPro" id="IPR052173">
    <property type="entry name" value="Beta-lactam_resp_regulator"/>
</dbReference>
<comment type="caution">
    <text evidence="4">The sequence shown here is derived from an EMBL/GenBank/DDBJ whole genome shotgun (WGS) entry which is preliminary data.</text>
</comment>
<feature type="domain" description="Peptidase M56" evidence="3">
    <location>
        <begin position="148"/>
        <end position="259"/>
    </location>
</feature>
<dbReference type="EMBL" id="JACHGW010000002">
    <property type="protein sequence ID" value="MBB6049988.1"/>
    <property type="molecule type" value="Genomic_DNA"/>
</dbReference>
<proteinExistence type="predicted"/>
<sequence>MSPALELVLKATVLLALALLLEAVALRRASGKLRHGVWCAALAALALMPLTLFLPPLLAVPVSTPSPALPTSPLTPAERGDKSEGSAWIPPLAGARGRAGVRGEGIDWQRTLLLCYALGVGGLLLRLLLDRAALFSLARRATRASTTLFPCAFPVHLSPAVPTPLAAGGRTGVLLPESATQWDDERRHVILLHEAAHLRRRDHITLPLALGLQAAWWFHPLAWLALTRFRAAAEAACDEAVVAAGVSPATYAEHLLEAAKTLKLEVAK</sequence>